<evidence type="ECO:0000256" key="5">
    <source>
        <dbReference type="ARBA" id="ARBA00023136"/>
    </source>
</evidence>
<comment type="subcellular location">
    <subcellularLocation>
        <location evidence="1">Nucleus membrane</location>
    </subcellularLocation>
</comment>
<evidence type="ECO:0000313" key="10">
    <source>
        <dbReference type="EMBL" id="CAD7253641.1"/>
    </source>
</evidence>
<organism evidence="10">
    <name type="scientific">Darwinula stevensoni</name>
    <dbReference type="NCBI Taxonomy" id="69355"/>
    <lineage>
        <taxon>Eukaryota</taxon>
        <taxon>Metazoa</taxon>
        <taxon>Ecdysozoa</taxon>
        <taxon>Arthropoda</taxon>
        <taxon>Crustacea</taxon>
        <taxon>Oligostraca</taxon>
        <taxon>Ostracoda</taxon>
        <taxon>Podocopa</taxon>
        <taxon>Podocopida</taxon>
        <taxon>Darwinulocopina</taxon>
        <taxon>Darwinuloidea</taxon>
        <taxon>Darwinulidae</taxon>
        <taxon>Darwinula</taxon>
    </lineage>
</organism>
<evidence type="ECO:0000256" key="8">
    <source>
        <dbReference type="SAM" id="Phobius"/>
    </source>
</evidence>
<dbReference type="PROSITE" id="PS51049">
    <property type="entry name" value="KASH"/>
    <property type="match status" value="1"/>
</dbReference>
<feature type="non-terminal residue" evidence="10">
    <location>
        <position position="1"/>
    </location>
</feature>
<keyword evidence="3 7" id="KW-0812">Transmembrane</keyword>
<feature type="topological domain" description="Cytoplasmic" evidence="7">
    <location>
        <begin position="1"/>
        <end position="331"/>
    </location>
</feature>
<evidence type="ECO:0000256" key="7">
    <source>
        <dbReference type="PROSITE-ProRule" id="PRU00385"/>
    </source>
</evidence>
<dbReference type="SMART" id="SM01249">
    <property type="entry name" value="KASH"/>
    <property type="match status" value="1"/>
</dbReference>
<protein>
    <recommendedName>
        <fullName evidence="9">KASH domain-containing protein</fullName>
    </recommendedName>
</protein>
<reference evidence="10" key="1">
    <citation type="submission" date="2020-11" db="EMBL/GenBank/DDBJ databases">
        <authorList>
            <person name="Tran Van P."/>
        </authorList>
    </citation>
    <scope>NUCLEOTIDE SEQUENCE</scope>
</reference>
<evidence type="ECO:0000313" key="11">
    <source>
        <dbReference type="Proteomes" id="UP000677054"/>
    </source>
</evidence>
<name>A0A7R9FSW6_9CRUS</name>
<evidence type="ECO:0000256" key="1">
    <source>
        <dbReference type="ARBA" id="ARBA00004126"/>
    </source>
</evidence>
<evidence type="ECO:0000256" key="3">
    <source>
        <dbReference type="ARBA" id="ARBA00022692"/>
    </source>
</evidence>
<feature type="topological domain" description="Perinuclear space" evidence="7">
    <location>
        <begin position="353"/>
        <end position="385"/>
    </location>
</feature>
<feature type="domain" description="KASH" evidence="9">
    <location>
        <begin position="323"/>
        <end position="385"/>
    </location>
</feature>
<keyword evidence="4 8" id="KW-1133">Transmembrane helix</keyword>
<evidence type="ECO:0000256" key="6">
    <source>
        <dbReference type="ARBA" id="ARBA00023242"/>
    </source>
</evidence>
<keyword evidence="6" id="KW-0539">Nucleus</keyword>
<sequence length="385" mass="43619">PLDETGDTESRAILRDGLHPSRRPVGLVRAFRCASDALERLAAATSSEDLRVLDPLELELRILQLDELKGLLMSNMGTIKSGLGAETYLVKSLEEDLLFVEDSRERLGMVLRLRKDAEDALDGFRRWVRERERERDDIPCLRPSVARLPLTLDKLRELQRKLNCEEPPVGICGEKLERVRERTSPESAANLFAEFAFYESIQRSLAGAVEVWLARLSGVQERLSAFDDMCQEMHASVAECERVLDSGEASSYALFRVKGIVIHLLQEWKNRLEGWPLKEAKEEMHGIAEWVCFRDGRSLQQRLSGLLARRNLVLDRLQASSSQRYIRLLVCISLSIFLLFALMHGAMEFEAPGCEDTNHTRCLRSNNLAASFQPVLVYVQGSPPV</sequence>
<dbReference type="Pfam" id="PF10541">
    <property type="entry name" value="KASH"/>
    <property type="match status" value="1"/>
</dbReference>
<feature type="transmembrane region" description="Helical" evidence="8">
    <location>
        <begin position="325"/>
        <end position="343"/>
    </location>
</feature>
<dbReference type="GO" id="GO:0031965">
    <property type="term" value="C:nuclear membrane"/>
    <property type="evidence" value="ECO:0007669"/>
    <property type="project" value="UniProtKB-SubCell"/>
</dbReference>
<comment type="similarity">
    <text evidence="2">Belongs to the nesprin family.</text>
</comment>
<gene>
    <name evidence="10" type="ORF">DSTB1V02_LOCUS13389</name>
</gene>
<dbReference type="EMBL" id="LR905784">
    <property type="protein sequence ID" value="CAD7253641.1"/>
    <property type="molecule type" value="Genomic_DNA"/>
</dbReference>
<keyword evidence="11" id="KW-1185">Reference proteome</keyword>
<evidence type="ECO:0000256" key="2">
    <source>
        <dbReference type="ARBA" id="ARBA00008619"/>
    </source>
</evidence>
<dbReference type="EMBL" id="CAJPEV010006267">
    <property type="protein sequence ID" value="CAG0903997.1"/>
    <property type="molecule type" value="Genomic_DNA"/>
</dbReference>
<accession>A0A7R9FSW6</accession>
<proteinExistence type="inferred from homology"/>
<keyword evidence="5 7" id="KW-0472">Membrane</keyword>
<dbReference type="InterPro" id="IPR012315">
    <property type="entry name" value="KASH"/>
</dbReference>
<evidence type="ECO:0000259" key="9">
    <source>
        <dbReference type="PROSITE" id="PS51049"/>
    </source>
</evidence>
<dbReference type="Proteomes" id="UP000677054">
    <property type="component" value="Unassembled WGS sequence"/>
</dbReference>
<dbReference type="AlphaFoldDB" id="A0A7R9FSW6"/>
<evidence type="ECO:0000256" key="4">
    <source>
        <dbReference type="ARBA" id="ARBA00022989"/>
    </source>
</evidence>